<dbReference type="EMBL" id="BMMW01000001">
    <property type="protein sequence ID" value="GGK33408.1"/>
    <property type="molecule type" value="Genomic_DNA"/>
</dbReference>
<reference evidence="1" key="2">
    <citation type="submission" date="2020-09" db="EMBL/GenBank/DDBJ databases">
        <authorList>
            <person name="Sun Q."/>
            <person name="Zhou Y."/>
        </authorList>
    </citation>
    <scope>NUCLEOTIDE SEQUENCE</scope>
    <source>
        <strain evidence="1">CGMCC 4.7278</strain>
    </source>
</reference>
<accession>A0A917Q730</accession>
<dbReference type="AlphaFoldDB" id="A0A917Q730"/>
<dbReference type="Proteomes" id="UP000612956">
    <property type="component" value="Unassembled WGS sequence"/>
</dbReference>
<organism evidence="1 2">
    <name type="scientific">Nocardia camponoti</name>
    <dbReference type="NCBI Taxonomy" id="1616106"/>
    <lineage>
        <taxon>Bacteria</taxon>
        <taxon>Bacillati</taxon>
        <taxon>Actinomycetota</taxon>
        <taxon>Actinomycetes</taxon>
        <taxon>Mycobacteriales</taxon>
        <taxon>Nocardiaceae</taxon>
        <taxon>Nocardia</taxon>
    </lineage>
</organism>
<dbReference type="RefSeq" id="WP_188826739.1">
    <property type="nucleotide sequence ID" value="NZ_BMMW01000001.1"/>
</dbReference>
<sequence length="51" mass="5738">MSFVLGLIVAFLLMTAAVVLASYATVSLTYWFESRRIRPVSTDPHLPQLVR</sequence>
<comment type="caution">
    <text evidence="1">The sequence shown here is derived from an EMBL/GenBank/DDBJ whole genome shotgun (WGS) entry which is preliminary data.</text>
</comment>
<keyword evidence="2" id="KW-1185">Reference proteome</keyword>
<evidence type="ECO:0000313" key="2">
    <source>
        <dbReference type="Proteomes" id="UP000612956"/>
    </source>
</evidence>
<evidence type="ECO:0000313" key="1">
    <source>
        <dbReference type="EMBL" id="GGK33408.1"/>
    </source>
</evidence>
<reference evidence="1" key="1">
    <citation type="journal article" date="2014" name="Int. J. Syst. Evol. Microbiol.">
        <title>Complete genome sequence of Corynebacterium casei LMG S-19264T (=DSM 44701T), isolated from a smear-ripened cheese.</title>
        <authorList>
            <consortium name="US DOE Joint Genome Institute (JGI-PGF)"/>
            <person name="Walter F."/>
            <person name="Albersmeier A."/>
            <person name="Kalinowski J."/>
            <person name="Ruckert C."/>
        </authorList>
    </citation>
    <scope>NUCLEOTIDE SEQUENCE</scope>
    <source>
        <strain evidence="1">CGMCC 4.7278</strain>
    </source>
</reference>
<protein>
    <submittedName>
        <fullName evidence="1">Uncharacterized protein</fullName>
    </submittedName>
</protein>
<proteinExistence type="predicted"/>
<name>A0A917Q730_9NOCA</name>
<gene>
    <name evidence="1" type="ORF">GCM10011591_01260</name>
</gene>